<evidence type="ECO:0000313" key="3">
    <source>
        <dbReference type="Proteomes" id="UP000296049"/>
    </source>
</evidence>
<evidence type="ECO:0000313" key="2">
    <source>
        <dbReference type="EMBL" id="EOB03305.1"/>
    </source>
</evidence>
<reference evidence="3" key="1">
    <citation type="journal article" date="2013" name="Nat. Genet.">
        <title>The duck genome and transcriptome provide insight into an avian influenza virus reservoir species.</title>
        <authorList>
            <person name="Huang Y."/>
            <person name="Li Y."/>
            <person name="Burt D.W."/>
            <person name="Chen H."/>
            <person name="Zhang Y."/>
            <person name="Qian W."/>
            <person name="Kim H."/>
            <person name="Gan S."/>
            <person name="Zhao Y."/>
            <person name="Li J."/>
            <person name="Yi K."/>
            <person name="Feng H."/>
            <person name="Zhu P."/>
            <person name="Li B."/>
            <person name="Liu Q."/>
            <person name="Fairley S."/>
            <person name="Magor K.E."/>
            <person name="Du Z."/>
            <person name="Hu X."/>
            <person name="Goodman L."/>
            <person name="Tafer H."/>
            <person name="Vignal A."/>
            <person name="Lee T."/>
            <person name="Kim K.W."/>
            <person name="Sheng Z."/>
            <person name="An Y."/>
            <person name="Searle S."/>
            <person name="Herrero J."/>
            <person name="Groenen M.A."/>
            <person name="Crooijmans R.P."/>
            <person name="Faraut T."/>
            <person name="Cai Q."/>
            <person name="Webster R.G."/>
            <person name="Aldridge J.R."/>
            <person name="Warren W.C."/>
            <person name="Bartschat S."/>
            <person name="Kehr S."/>
            <person name="Marz M."/>
            <person name="Stadler P.F."/>
            <person name="Smith J."/>
            <person name="Kraus R.H."/>
            <person name="Zhao Y."/>
            <person name="Ren L."/>
            <person name="Fei J."/>
            <person name="Morisson M."/>
            <person name="Kaiser P."/>
            <person name="Griffin D.K."/>
            <person name="Rao M."/>
            <person name="Pitel F."/>
            <person name="Wang J."/>
            <person name="Li N."/>
        </authorList>
    </citation>
    <scope>NUCLEOTIDE SEQUENCE [LARGE SCALE GENOMIC DNA]</scope>
</reference>
<dbReference type="Proteomes" id="UP000296049">
    <property type="component" value="Unassembled WGS sequence"/>
</dbReference>
<dbReference type="AlphaFoldDB" id="R0LNK4"/>
<name>R0LNK4_ANAPL</name>
<protein>
    <submittedName>
        <fullName evidence="2">Uncharacterized protein</fullName>
    </submittedName>
</protein>
<evidence type="ECO:0000256" key="1">
    <source>
        <dbReference type="SAM" id="MobiDB-lite"/>
    </source>
</evidence>
<feature type="region of interest" description="Disordered" evidence="1">
    <location>
        <begin position="1"/>
        <end position="20"/>
    </location>
</feature>
<feature type="compositionally biased region" description="Polar residues" evidence="1">
    <location>
        <begin position="1"/>
        <end position="12"/>
    </location>
</feature>
<organism evidence="2 3">
    <name type="scientific">Anas platyrhynchos</name>
    <name type="common">Mallard</name>
    <name type="synonym">Anas boschas</name>
    <dbReference type="NCBI Taxonomy" id="8839"/>
    <lineage>
        <taxon>Eukaryota</taxon>
        <taxon>Metazoa</taxon>
        <taxon>Chordata</taxon>
        <taxon>Craniata</taxon>
        <taxon>Vertebrata</taxon>
        <taxon>Euteleostomi</taxon>
        <taxon>Archelosauria</taxon>
        <taxon>Archosauria</taxon>
        <taxon>Dinosauria</taxon>
        <taxon>Saurischia</taxon>
        <taxon>Theropoda</taxon>
        <taxon>Coelurosauria</taxon>
        <taxon>Aves</taxon>
        <taxon>Neognathae</taxon>
        <taxon>Galloanserae</taxon>
        <taxon>Anseriformes</taxon>
        <taxon>Anatidae</taxon>
        <taxon>Anatinae</taxon>
        <taxon>Anas</taxon>
    </lineage>
</organism>
<gene>
    <name evidence="2" type="ORF">Anapl_00699</name>
</gene>
<sequence length="273" mass="30026">MHLQVQQQQQAGEDSRSDQKHNSLYTATVNNFTTVILPNIISSESNCNISKIVQRSNFTKTVNWSAGGAGEGRRDRGGRHCCWVKQNCGLAGTQVTAFVPYVFVLLHPVPQPPDFAKLVLTHDGAGFHVAMLHVSRAPCSGPAGRSNFDASGTCCVRATSCCTSLLLSPVQGSMPPWSFSIMILLLIKQETCKTARNKLEKPCIVFHQEEKGNWIHVEQFLIISNMPLRPIWLIPTQATDPTSNSQDLKDGKAALLGLPFQDEQAKILYQLAI</sequence>
<keyword evidence="3" id="KW-1185">Reference proteome</keyword>
<accession>R0LNK4</accession>
<proteinExistence type="predicted"/>
<dbReference type="EMBL" id="KB742873">
    <property type="protein sequence ID" value="EOB03305.1"/>
    <property type="molecule type" value="Genomic_DNA"/>
</dbReference>